<dbReference type="AlphaFoldDB" id="A0A396H145"/>
<accession>A0A396H145</accession>
<comment type="caution">
    <text evidence="2">The sequence shown here is derived from an EMBL/GenBank/DDBJ whole genome shotgun (WGS) entry which is preliminary data.</text>
</comment>
<evidence type="ECO:0000313" key="3">
    <source>
        <dbReference type="Proteomes" id="UP000265566"/>
    </source>
</evidence>
<name>A0A396H145_MEDTR</name>
<organism evidence="2 3">
    <name type="scientific">Medicago truncatula</name>
    <name type="common">Barrel medic</name>
    <name type="synonym">Medicago tribuloides</name>
    <dbReference type="NCBI Taxonomy" id="3880"/>
    <lineage>
        <taxon>Eukaryota</taxon>
        <taxon>Viridiplantae</taxon>
        <taxon>Streptophyta</taxon>
        <taxon>Embryophyta</taxon>
        <taxon>Tracheophyta</taxon>
        <taxon>Spermatophyta</taxon>
        <taxon>Magnoliopsida</taxon>
        <taxon>eudicotyledons</taxon>
        <taxon>Gunneridae</taxon>
        <taxon>Pentapetalae</taxon>
        <taxon>rosids</taxon>
        <taxon>fabids</taxon>
        <taxon>Fabales</taxon>
        <taxon>Fabaceae</taxon>
        <taxon>Papilionoideae</taxon>
        <taxon>50 kb inversion clade</taxon>
        <taxon>NPAAA clade</taxon>
        <taxon>Hologalegina</taxon>
        <taxon>IRL clade</taxon>
        <taxon>Trifolieae</taxon>
        <taxon>Medicago</taxon>
    </lineage>
</organism>
<sequence length="105" mass="11518">MPGRHLAHSGTRRIEFLEDPRRDVWEINLATQTLIFTGLVHTTTGFGGQPTTTIVTHETTEMILPFQRLYLALHDIGVVPPVGPDPHEPFVPSVADPADVADQGV</sequence>
<gene>
    <name evidence="2" type="ORF">MtrunA17_Chr7g0231041</name>
</gene>
<proteinExistence type="predicted"/>
<dbReference type="EMBL" id="PSQE01000007">
    <property type="protein sequence ID" value="RHN45424.1"/>
    <property type="molecule type" value="Genomic_DNA"/>
</dbReference>
<evidence type="ECO:0000313" key="2">
    <source>
        <dbReference type="EMBL" id="RHN45424.1"/>
    </source>
</evidence>
<evidence type="ECO:0000256" key="1">
    <source>
        <dbReference type="SAM" id="MobiDB-lite"/>
    </source>
</evidence>
<protein>
    <submittedName>
        <fullName evidence="2">Uncharacterized protein</fullName>
    </submittedName>
</protein>
<dbReference type="Proteomes" id="UP000265566">
    <property type="component" value="Chromosome 7"/>
</dbReference>
<reference evidence="3" key="1">
    <citation type="journal article" date="2018" name="Nat. Plants">
        <title>Whole-genome landscape of Medicago truncatula symbiotic genes.</title>
        <authorList>
            <person name="Pecrix Y."/>
            <person name="Staton S.E."/>
            <person name="Sallet E."/>
            <person name="Lelandais-Briere C."/>
            <person name="Moreau S."/>
            <person name="Carrere S."/>
            <person name="Blein T."/>
            <person name="Jardinaud M.F."/>
            <person name="Latrasse D."/>
            <person name="Zouine M."/>
            <person name="Zahm M."/>
            <person name="Kreplak J."/>
            <person name="Mayjonade B."/>
            <person name="Satge C."/>
            <person name="Perez M."/>
            <person name="Cauet S."/>
            <person name="Marande W."/>
            <person name="Chantry-Darmon C."/>
            <person name="Lopez-Roques C."/>
            <person name="Bouchez O."/>
            <person name="Berard A."/>
            <person name="Debelle F."/>
            <person name="Munos S."/>
            <person name="Bendahmane A."/>
            <person name="Berges H."/>
            <person name="Niebel A."/>
            <person name="Buitink J."/>
            <person name="Frugier F."/>
            <person name="Benhamed M."/>
            <person name="Crespi M."/>
            <person name="Gouzy J."/>
            <person name="Gamas P."/>
        </authorList>
    </citation>
    <scope>NUCLEOTIDE SEQUENCE [LARGE SCALE GENOMIC DNA]</scope>
    <source>
        <strain evidence="3">cv. Jemalong A17</strain>
    </source>
</reference>
<dbReference type="Gramene" id="rna39760">
    <property type="protein sequence ID" value="RHN45424.1"/>
    <property type="gene ID" value="gene39760"/>
</dbReference>
<feature type="region of interest" description="Disordered" evidence="1">
    <location>
        <begin position="84"/>
        <end position="105"/>
    </location>
</feature>